<proteinExistence type="predicted"/>
<dbReference type="RefSeq" id="WP_157004206.1">
    <property type="nucleotide sequence ID" value="NZ_CP066075.1"/>
</dbReference>
<gene>
    <name evidence="1" type="ORF">I6I06_12485</name>
</gene>
<dbReference type="AlphaFoldDB" id="A0A7T4T7Y7"/>
<organism evidence="1 2">
    <name type="scientific">Paraburkholderia ginsengisoli</name>
    <dbReference type="NCBI Taxonomy" id="311231"/>
    <lineage>
        <taxon>Bacteria</taxon>
        <taxon>Pseudomonadati</taxon>
        <taxon>Pseudomonadota</taxon>
        <taxon>Betaproteobacteria</taxon>
        <taxon>Burkholderiales</taxon>
        <taxon>Burkholderiaceae</taxon>
        <taxon>Paraburkholderia</taxon>
    </lineage>
</organism>
<accession>A0A7T4T7Y7</accession>
<keyword evidence="2" id="KW-1185">Reference proteome</keyword>
<dbReference type="KEGG" id="pgis:I6I06_12485"/>
<protein>
    <submittedName>
        <fullName evidence="1">Uncharacterized protein</fullName>
    </submittedName>
</protein>
<dbReference type="EMBL" id="CP066075">
    <property type="protein sequence ID" value="QQC63124.1"/>
    <property type="molecule type" value="Genomic_DNA"/>
</dbReference>
<evidence type="ECO:0000313" key="1">
    <source>
        <dbReference type="EMBL" id="QQC63124.1"/>
    </source>
</evidence>
<reference evidence="1 2" key="1">
    <citation type="submission" date="2020-12" db="EMBL/GenBank/DDBJ databases">
        <title>FDA dAtabase for Regulatory Grade micrObial Sequences (FDA-ARGOS): Supporting development and validation of Infectious Disease Dx tests.</title>
        <authorList>
            <person name="Nelson B."/>
            <person name="Plummer A."/>
            <person name="Tallon L."/>
            <person name="Sadzewicz L."/>
            <person name="Zhao X."/>
            <person name="Boylan J."/>
            <person name="Ott S."/>
            <person name="Bowen H."/>
            <person name="Vavikolanu K."/>
            <person name="Mehta A."/>
            <person name="Aluvathingal J."/>
            <person name="Nadendla S."/>
            <person name="Myers T."/>
            <person name="Yan Y."/>
            <person name="Sichtig H."/>
        </authorList>
    </citation>
    <scope>NUCLEOTIDE SEQUENCE [LARGE SCALE GENOMIC DNA]</scope>
    <source>
        <strain evidence="1 2">FDAARGOS_1049</strain>
    </source>
</reference>
<evidence type="ECO:0000313" key="2">
    <source>
        <dbReference type="Proteomes" id="UP000595610"/>
    </source>
</evidence>
<name>A0A7T4T7Y7_9BURK</name>
<dbReference type="Proteomes" id="UP000595610">
    <property type="component" value="Chromosome 1"/>
</dbReference>
<sequence>MSHAEERPVLWTARVHAGEYLGVCDALSLLSTTSGEAELRNVRELLSSKAACHLAAMLINLSEASRYYRPLEPKTAPSPLMTMFVESVANHWTSHKVLVARLDFVLDRHSAFVSITTENEPRTDVPPVAYDDKDGVWDIVLKVLRTIFPMHLGL</sequence>